<keyword evidence="3" id="KW-1185">Reference proteome</keyword>
<evidence type="ECO:0000313" key="2">
    <source>
        <dbReference type="EMBL" id="MDA0161574.1"/>
    </source>
</evidence>
<keyword evidence="1" id="KW-0732">Signal</keyword>
<comment type="caution">
    <text evidence="2">The sequence shown here is derived from an EMBL/GenBank/DDBJ whole genome shotgun (WGS) entry which is preliminary data.</text>
</comment>
<accession>A0A9X3MS37</accession>
<organism evidence="2 3">
    <name type="scientific">Solirubrobacter ginsenosidimutans</name>
    <dbReference type="NCBI Taxonomy" id="490573"/>
    <lineage>
        <taxon>Bacteria</taxon>
        <taxon>Bacillati</taxon>
        <taxon>Actinomycetota</taxon>
        <taxon>Thermoleophilia</taxon>
        <taxon>Solirubrobacterales</taxon>
        <taxon>Solirubrobacteraceae</taxon>
        <taxon>Solirubrobacter</taxon>
    </lineage>
</organism>
<proteinExistence type="predicted"/>
<name>A0A9X3MS37_9ACTN</name>
<reference evidence="2" key="1">
    <citation type="submission" date="2022-10" db="EMBL/GenBank/DDBJ databases">
        <title>The WGS of Solirubrobacter ginsenosidimutans DSM 21036.</title>
        <authorList>
            <person name="Jiang Z."/>
        </authorList>
    </citation>
    <scope>NUCLEOTIDE SEQUENCE</scope>
    <source>
        <strain evidence="2">DSM 21036</strain>
    </source>
</reference>
<feature type="signal peptide" evidence="1">
    <location>
        <begin position="1"/>
        <end position="21"/>
    </location>
</feature>
<sequence length="772" mass="79646">MGSLLSAAILLGTVGAGSALAQTAPEGPGDAPETQAATSQATVNRANDLKKLACDAATASAAAAAADPGNVAKQATAAADAAKCATATANADKESASLAGVNGGIATEPVNPTLPTDAHQTAEGAVKSDNMQWVSNSRGLSNSATNPTAANGNYAGATFMHFENLGYDFLLGDGTGGLSIWSLKSPDKPLFVGGVSATSLVQPADSHGPADTQARFYEGENPTVDSRRKLAFLARDPRSFGSSGHPNGRTGLYIVDVKDPWHPQVISYTWVPAGHTATCINDCRYLWSVGPANNGSHVNGQPQDAAGVLHPEWTGVPTFVTDVRDPNHPYVYANPVDTKRNNNTTAYTHSVDVDQDGLAWTSGFGGVRGYYTNGFHHDVVSNTDRWATATDPIPYAGGGVVSLESDAQYAQFSLEHNSYHRTQAPSDTSPKTVTTAGGRTINKTDLQYVTQENTVSCTSTSGGGAGRFVTTSLAGSYGGKAWDPQWSATDPTKRYFLEKLDDYTPTGQPGANPSAGCSAHWFSVVGDMVAIGFYGQGTRVLDVSDPTDIKQAGYFRVPAIAASGSTPAQLANNTSAAYWHNGFIYVADYTRGIDVLRYTDPIKGVVQPLVCWNSCDKSQTPPKVADVQTGGAGGAVPATLALTMGTPATFGAFTPGIAKDYTANTTANVISTAGDAALSVADPSATATGHLLNGTFSLPSLLQAKATSAAGVGSALADVGGSAAPTKLLTYSGPTSNDAATITFGQHVSANDALRTGAYNKTLTFTLSTTTP</sequence>
<dbReference type="AlphaFoldDB" id="A0A9X3MS37"/>
<protein>
    <submittedName>
        <fullName evidence="2">Uncharacterized protein</fullName>
    </submittedName>
</protein>
<evidence type="ECO:0000256" key="1">
    <source>
        <dbReference type="SAM" id="SignalP"/>
    </source>
</evidence>
<evidence type="ECO:0000313" key="3">
    <source>
        <dbReference type="Proteomes" id="UP001149140"/>
    </source>
</evidence>
<dbReference type="RefSeq" id="WP_270040791.1">
    <property type="nucleotide sequence ID" value="NZ_JAPDOD010000013.1"/>
</dbReference>
<feature type="chain" id="PRO_5040872862" evidence="1">
    <location>
        <begin position="22"/>
        <end position="772"/>
    </location>
</feature>
<dbReference type="Proteomes" id="UP001149140">
    <property type="component" value="Unassembled WGS sequence"/>
</dbReference>
<dbReference type="EMBL" id="JAPDOD010000013">
    <property type="protein sequence ID" value="MDA0161574.1"/>
    <property type="molecule type" value="Genomic_DNA"/>
</dbReference>
<gene>
    <name evidence="2" type="ORF">OM076_14955</name>
</gene>